<dbReference type="AlphaFoldDB" id="A0A223P054"/>
<keyword evidence="2" id="KW-1185">Reference proteome</keyword>
<organism evidence="1 2">
    <name type="scientific">Mucilaginibacter xinganensis</name>
    <dbReference type="NCBI Taxonomy" id="1234841"/>
    <lineage>
        <taxon>Bacteria</taxon>
        <taxon>Pseudomonadati</taxon>
        <taxon>Bacteroidota</taxon>
        <taxon>Sphingobacteriia</taxon>
        <taxon>Sphingobacteriales</taxon>
        <taxon>Sphingobacteriaceae</taxon>
        <taxon>Mucilaginibacter</taxon>
    </lineage>
</organism>
<evidence type="ECO:0000313" key="1">
    <source>
        <dbReference type="EMBL" id="ASU35487.1"/>
    </source>
</evidence>
<reference evidence="1 2" key="1">
    <citation type="submission" date="2017-08" db="EMBL/GenBank/DDBJ databases">
        <title>Complete genome sequence of Mucilaginibacter sp. strain BJC16-A31.</title>
        <authorList>
            <consortium name="Henan University of Science and Technology"/>
            <person name="You X."/>
        </authorList>
    </citation>
    <scope>NUCLEOTIDE SEQUENCE [LARGE SCALE GENOMIC DNA]</scope>
    <source>
        <strain evidence="1 2">BJC16-A31</strain>
    </source>
</reference>
<gene>
    <name evidence="1" type="ORF">MuYL_3602</name>
</gene>
<dbReference type="EMBL" id="CP022743">
    <property type="protein sequence ID" value="ASU35487.1"/>
    <property type="molecule type" value="Genomic_DNA"/>
</dbReference>
<proteinExistence type="predicted"/>
<sequence length="61" mass="6821">MRIVIQQRLRVSVLGGDKFELQRRRRTSACSNMPSVPGILPGCQYKVLAINSKSSAKINFT</sequence>
<dbReference type="KEGG" id="muc:MuYL_3602"/>
<dbReference type="Proteomes" id="UP000215002">
    <property type="component" value="Chromosome"/>
</dbReference>
<evidence type="ECO:0000313" key="2">
    <source>
        <dbReference type="Proteomes" id="UP000215002"/>
    </source>
</evidence>
<protein>
    <submittedName>
        <fullName evidence="1">Uncharacterized protein</fullName>
    </submittedName>
</protein>
<name>A0A223P054_9SPHI</name>
<accession>A0A223P054</accession>